<name>A0A226ECA6_FOLCA</name>
<dbReference type="Proteomes" id="UP000198287">
    <property type="component" value="Unassembled WGS sequence"/>
</dbReference>
<sequence>MMNIATNFILLSLTFFLRYPHQVQGDNCFVCNPIMTFVPLQDGTISFEDLLDAELSSYTKDKGTCVDMEEAASSSSGSEIRKNSKFTQQCLEGCAYGQISDVKYRIHMTHAQSDESKVETTKVVVVADGEFRSCFKQGEMVMKNDAALARSGPHVDCGDHEAKNKSGADTLHGSLQVNTVRLGGTVEACGCQGDFCNKGTGAGFGANSGLSRVDIRAAPHSSRDKPQGWTAAQLEKQGKEFSCYRCQATFRSEKERAEHMVKDKKNACPKYVETVEKIRNIAREAVDMRPEDRPHVNPPHFEDDIDELDPPSLISEINHLKRTLPTFNDLGRIDFNDIPEVLRRHEEFLKEENVKARARGEKVIYSWSS</sequence>
<feature type="chain" id="PRO_5012466165" description="C2H2-type domain-containing protein" evidence="1">
    <location>
        <begin position="26"/>
        <end position="369"/>
    </location>
</feature>
<evidence type="ECO:0000313" key="3">
    <source>
        <dbReference type="Proteomes" id="UP000198287"/>
    </source>
</evidence>
<keyword evidence="3" id="KW-1185">Reference proteome</keyword>
<dbReference type="EMBL" id="LNIX01000004">
    <property type="protein sequence ID" value="OXA55262.1"/>
    <property type="molecule type" value="Genomic_DNA"/>
</dbReference>
<proteinExistence type="predicted"/>
<comment type="caution">
    <text evidence="2">The sequence shown here is derived from an EMBL/GenBank/DDBJ whole genome shotgun (WGS) entry which is preliminary data.</text>
</comment>
<dbReference type="AlphaFoldDB" id="A0A226ECA6"/>
<accession>A0A226ECA6</accession>
<organism evidence="2 3">
    <name type="scientific">Folsomia candida</name>
    <name type="common">Springtail</name>
    <dbReference type="NCBI Taxonomy" id="158441"/>
    <lineage>
        <taxon>Eukaryota</taxon>
        <taxon>Metazoa</taxon>
        <taxon>Ecdysozoa</taxon>
        <taxon>Arthropoda</taxon>
        <taxon>Hexapoda</taxon>
        <taxon>Collembola</taxon>
        <taxon>Entomobryomorpha</taxon>
        <taxon>Isotomoidea</taxon>
        <taxon>Isotomidae</taxon>
        <taxon>Proisotominae</taxon>
        <taxon>Folsomia</taxon>
    </lineage>
</organism>
<evidence type="ECO:0008006" key="4">
    <source>
        <dbReference type="Google" id="ProtNLM"/>
    </source>
</evidence>
<evidence type="ECO:0000256" key="1">
    <source>
        <dbReference type="SAM" id="SignalP"/>
    </source>
</evidence>
<keyword evidence="1" id="KW-0732">Signal</keyword>
<feature type="signal peptide" evidence="1">
    <location>
        <begin position="1"/>
        <end position="25"/>
    </location>
</feature>
<protein>
    <recommendedName>
        <fullName evidence="4">C2H2-type domain-containing protein</fullName>
    </recommendedName>
</protein>
<reference evidence="2 3" key="1">
    <citation type="submission" date="2015-12" db="EMBL/GenBank/DDBJ databases">
        <title>The genome of Folsomia candida.</title>
        <authorList>
            <person name="Faddeeva A."/>
            <person name="Derks M.F."/>
            <person name="Anvar Y."/>
            <person name="Smit S."/>
            <person name="Van Straalen N."/>
            <person name="Roelofs D."/>
        </authorList>
    </citation>
    <scope>NUCLEOTIDE SEQUENCE [LARGE SCALE GENOMIC DNA]</scope>
    <source>
        <strain evidence="2 3">VU population</strain>
        <tissue evidence="2">Whole body</tissue>
    </source>
</reference>
<evidence type="ECO:0000313" key="2">
    <source>
        <dbReference type="EMBL" id="OXA55262.1"/>
    </source>
</evidence>
<gene>
    <name evidence="2" type="ORF">Fcan01_08825</name>
</gene>